<dbReference type="Proteomes" id="UP000285112">
    <property type="component" value="Unassembled WGS sequence"/>
</dbReference>
<proteinExistence type="predicted"/>
<protein>
    <submittedName>
        <fullName evidence="1">Uncharacterized protein</fullName>
    </submittedName>
</protein>
<evidence type="ECO:0000313" key="1">
    <source>
        <dbReference type="EMBL" id="RJQ89989.1"/>
    </source>
</evidence>
<gene>
    <name evidence="1" type="ORF">D5S19_03245</name>
</gene>
<reference evidence="1 2" key="1">
    <citation type="submission" date="2018-09" db="EMBL/GenBank/DDBJ databases">
        <title>YIM PH 21725 draft genome.</title>
        <authorList>
            <person name="Miao C."/>
        </authorList>
    </citation>
    <scope>NUCLEOTIDE SEQUENCE [LARGE SCALE GENOMIC DNA]</scope>
    <source>
        <strain evidence="2">YIM PH21725</strain>
    </source>
</reference>
<dbReference type="EMBL" id="QZFV01000043">
    <property type="protein sequence ID" value="RJQ89989.1"/>
    <property type="molecule type" value="Genomic_DNA"/>
</dbReference>
<keyword evidence="2" id="KW-1185">Reference proteome</keyword>
<dbReference type="AlphaFoldDB" id="A0A419I9Y3"/>
<organism evidence="1 2">
    <name type="scientific">Amycolatopsis panacis</name>
    <dbReference type="NCBI Taxonomy" id="2340917"/>
    <lineage>
        <taxon>Bacteria</taxon>
        <taxon>Bacillati</taxon>
        <taxon>Actinomycetota</taxon>
        <taxon>Actinomycetes</taxon>
        <taxon>Pseudonocardiales</taxon>
        <taxon>Pseudonocardiaceae</taxon>
        <taxon>Amycolatopsis</taxon>
    </lineage>
</organism>
<name>A0A419I9Y3_9PSEU</name>
<sequence>MAAYQRDRPLQYLVLPFLLHYSEQVAERGQCVAGLDAAVTERVYPVSASGGAMITLQKVIHAPRRRARVGFSRLQAAPERSFSSVIRAVTILLSASLPFPRDADFAAQGRVAQVNFT</sequence>
<comment type="caution">
    <text evidence="1">The sequence shown here is derived from an EMBL/GenBank/DDBJ whole genome shotgun (WGS) entry which is preliminary data.</text>
</comment>
<dbReference type="RefSeq" id="WP_120021845.1">
    <property type="nucleotide sequence ID" value="NZ_QZFV01000043.1"/>
</dbReference>
<accession>A0A419I9Y3</accession>
<evidence type="ECO:0000313" key="2">
    <source>
        <dbReference type="Proteomes" id="UP000285112"/>
    </source>
</evidence>